<name>A0A5J5BQB6_9ASTE</name>
<dbReference type="InterPro" id="IPR013320">
    <property type="entry name" value="ConA-like_dom_sf"/>
</dbReference>
<sequence length="66" mass="7590">MLRSSKASNVYSQIYGSVVPVLDGEKSIIRLMVDHFIVEGFTQRGRPVITSRVYPRKFIEQHDYSS</sequence>
<dbReference type="Pfam" id="PF08244">
    <property type="entry name" value="Glyco_hydro_32C"/>
    <property type="match status" value="1"/>
</dbReference>
<organism evidence="2 3">
    <name type="scientific">Nyssa sinensis</name>
    <dbReference type="NCBI Taxonomy" id="561372"/>
    <lineage>
        <taxon>Eukaryota</taxon>
        <taxon>Viridiplantae</taxon>
        <taxon>Streptophyta</taxon>
        <taxon>Embryophyta</taxon>
        <taxon>Tracheophyta</taxon>
        <taxon>Spermatophyta</taxon>
        <taxon>Magnoliopsida</taxon>
        <taxon>eudicotyledons</taxon>
        <taxon>Gunneridae</taxon>
        <taxon>Pentapetalae</taxon>
        <taxon>asterids</taxon>
        <taxon>Cornales</taxon>
        <taxon>Nyssaceae</taxon>
        <taxon>Nyssa</taxon>
    </lineage>
</organism>
<dbReference type="InterPro" id="IPR013189">
    <property type="entry name" value="Glyco_hydro_32_C"/>
</dbReference>
<accession>A0A5J5BQB6</accession>
<dbReference type="OrthoDB" id="1915861at2759"/>
<dbReference type="Gene3D" id="2.60.120.560">
    <property type="entry name" value="Exo-inulinase, domain 1"/>
    <property type="match status" value="1"/>
</dbReference>
<proteinExistence type="predicted"/>
<gene>
    <name evidence="2" type="ORF">F0562_019729</name>
</gene>
<protein>
    <recommendedName>
        <fullName evidence="1">Glycosyl hydrolase family 32 C-terminal domain-containing protein</fullName>
    </recommendedName>
</protein>
<dbReference type="EMBL" id="CM018033">
    <property type="protein sequence ID" value="KAA8544876.1"/>
    <property type="molecule type" value="Genomic_DNA"/>
</dbReference>
<dbReference type="InterPro" id="IPR050551">
    <property type="entry name" value="Fructan_Metab_Enzymes"/>
</dbReference>
<evidence type="ECO:0000313" key="2">
    <source>
        <dbReference type="EMBL" id="KAA8544876.1"/>
    </source>
</evidence>
<dbReference type="SUPFAM" id="SSF49899">
    <property type="entry name" value="Concanavalin A-like lectins/glucanases"/>
    <property type="match status" value="1"/>
</dbReference>
<feature type="domain" description="Glycosyl hydrolase family 32 C-terminal" evidence="1">
    <location>
        <begin position="25"/>
        <end position="58"/>
    </location>
</feature>
<reference evidence="2 3" key="1">
    <citation type="submission" date="2019-09" db="EMBL/GenBank/DDBJ databases">
        <title>A chromosome-level genome assembly of the Chinese tupelo Nyssa sinensis.</title>
        <authorList>
            <person name="Yang X."/>
            <person name="Kang M."/>
            <person name="Yang Y."/>
            <person name="Xiong H."/>
            <person name="Wang M."/>
            <person name="Zhang Z."/>
            <person name="Wang Z."/>
            <person name="Wu H."/>
            <person name="Ma T."/>
            <person name="Liu J."/>
            <person name="Xi Z."/>
        </authorList>
    </citation>
    <scope>NUCLEOTIDE SEQUENCE [LARGE SCALE GENOMIC DNA]</scope>
    <source>
        <strain evidence="2">J267</strain>
        <tissue evidence="2">Leaf</tissue>
    </source>
</reference>
<evidence type="ECO:0000259" key="1">
    <source>
        <dbReference type="Pfam" id="PF08244"/>
    </source>
</evidence>
<evidence type="ECO:0000313" key="3">
    <source>
        <dbReference type="Proteomes" id="UP000325577"/>
    </source>
</evidence>
<dbReference type="AlphaFoldDB" id="A0A5J5BQB6"/>
<keyword evidence="3" id="KW-1185">Reference proteome</keyword>
<dbReference type="Proteomes" id="UP000325577">
    <property type="component" value="Linkage Group LG10"/>
</dbReference>
<dbReference type="PANTHER" id="PTHR31953">
    <property type="entry name" value="BETA-FRUCTOFURANOSIDASE, INSOLUBLE ISOENZYME CWINV1-RELATED"/>
    <property type="match status" value="1"/>
</dbReference>